<dbReference type="AlphaFoldDB" id="A0A520N1L0"/>
<dbReference type="InterPro" id="IPR056931">
    <property type="entry name" value="D14-like"/>
</dbReference>
<sequence length="135" mass="16046">MTINQRKKGHDFERKIAKNLQIDLGLKKPVRRILSQYQEKNHPDLKIGRWNIECKAYKKGFEPLTAWWEQVKGVTSVNDFPALVYKFDNKPIRVRVRMSELNGVFFDETKLVDLSWDSFCYLLKNTFQDDLEGFM</sequence>
<reference evidence="1 2" key="1">
    <citation type="submission" date="2019-02" db="EMBL/GenBank/DDBJ databases">
        <title>Prokaryotic population dynamics and viral predation in marine succession experiment using metagenomics: the confinement effect.</title>
        <authorList>
            <person name="Haro-Moreno J.M."/>
            <person name="Rodriguez-Valera F."/>
            <person name="Lopez-Perez M."/>
        </authorList>
    </citation>
    <scope>NUCLEOTIDE SEQUENCE [LARGE SCALE GENOMIC DNA]</scope>
    <source>
        <strain evidence="1">MED-G159</strain>
    </source>
</reference>
<accession>A0A520N1L0</accession>
<organism evidence="1 2">
    <name type="scientific">SAR86 cluster bacterium</name>
    <dbReference type="NCBI Taxonomy" id="2030880"/>
    <lineage>
        <taxon>Bacteria</taxon>
        <taxon>Pseudomonadati</taxon>
        <taxon>Pseudomonadota</taxon>
        <taxon>Gammaproteobacteria</taxon>
        <taxon>SAR86 cluster</taxon>
    </lineage>
</organism>
<dbReference type="Pfam" id="PF24608">
    <property type="entry name" value="PDDEXK_15"/>
    <property type="match status" value="1"/>
</dbReference>
<dbReference type="EMBL" id="SHBE01000001">
    <property type="protein sequence ID" value="RZO27306.1"/>
    <property type="molecule type" value="Genomic_DNA"/>
</dbReference>
<evidence type="ECO:0000313" key="1">
    <source>
        <dbReference type="EMBL" id="RZO27306.1"/>
    </source>
</evidence>
<proteinExistence type="predicted"/>
<protein>
    <recommendedName>
        <fullName evidence="3">Holliday junction resolvase</fullName>
    </recommendedName>
</protein>
<evidence type="ECO:0008006" key="3">
    <source>
        <dbReference type="Google" id="ProtNLM"/>
    </source>
</evidence>
<evidence type="ECO:0000313" key="2">
    <source>
        <dbReference type="Proteomes" id="UP000315825"/>
    </source>
</evidence>
<comment type="caution">
    <text evidence="1">The sequence shown here is derived from an EMBL/GenBank/DDBJ whole genome shotgun (WGS) entry which is preliminary data.</text>
</comment>
<name>A0A520N1L0_9GAMM</name>
<dbReference type="Proteomes" id="UP000315825">
    <property type="component" value="Unassembled WGS sequence"/>
</dbReference>
<gene>
    <name evidence="1" type="ORF">EVA92_00755</name>
</gene>